<dbReference type="FunFam" id="1.20.1250.20:FF:000232">
    <property type="entry name" value="Organic cation/carnitine transporter 7"/>
    <property type="match status" value="1"/>
</dbReference>
<feature type="transmembrane region" description="Helical" evidence="7">
    <location>
        <begin position="841"/>
        <end position="864"/>
    </location>
</feature>
<protein>
    <recommendedName>
        <fullName evidence="8">Major facilitator superfamily (MFS) profile domain-containing protein</fullName>
    </recommendedName>
</protein>
<sequence length="935" mass="101797">MYNQRDNGAGCRHLPSRKLQRDQYSGLDACVRAAAASLVDATRRVVDFIRREDQEHDGTWDAKVYPGSGRQKRNTLRPALESKDGHVTLTSENEHLLPVREKECMSSNSGAINALLELVSPKLLRSTLLLWFVSFANTFAYYGLVLLASQLSDANRSCTSGLILEVHQKDSSFYKDTFITSLAEIPGLIFSAVLVDRFGRKVTMWCMLFACCAFLGPLVVHQNELLTTTLLFGARAGGMASSTVLCLYSPEVYPTSVRSTGVGISSTIARIGGIICPLVAVGMLQSCHQMEAVLVFEVVLCTAGVACIFFPLETKGRAMDRQKLHNWRQATKTLWYPGDIKVKNAVRIEEGDGQRARAPPPSGTTVQTPRSARGQRRGARPGSLRASSTHPVAIQLAHTPPLLLFPSPSQNGLGTAAPQDSTGTGSFPLPASPPAGWRPSPYRRLAARGPAAGAANMETYTIDDALSAMGFGKFQALVLAYAGMGWVAEAMELMLLSFLGPQVREEWNVSPENESLLSSVVFAGMLIGACTWGFVSDKYGRRTGLLFSTLFTSVVGCLSALSPNYLCLVTLRFLVGVGVGGSHVFISWFLEFVPAKNRGTWMIIFSGFWTLGTVLEASLAWVVLSALNWRWLLAFTALPCFLLLPFFGATSESPRYLCVQNRISDATVVLERIATANQSSLPPGVLTYHCETENDHNSLASENEFLLDAREKGCSIDNAASSKSGSIDALRKLLSRRLLRSTLLIWFVFYANSFAYYGLVLLTSELSDANKSCKSGLKFEMHQKETNLYKDTFITSLAEVPGLILSAILVDWFGRKASMWSMMFACCAFLCPLVLSQNELLTTILLFGARACAMGSFTVLCLYAPEVYPTSVRSTGVGIATAIGRIGGVVCPIVAVAMLRGCHQMEAILVFELVLLLAGVACFFFPVETKGRAMD</sequence>
<dbReference type="Gramene" id="TVU02246">
    <property type="protein sequence ID" value="TVU02246"/>
    <property type="gene ID" value="EJB05_52271"/>
</dbReference>
<dbReference type="InterPro" id="IPR020846">
    <property type="entry name" value="MFS_dom"/>
</dbReference>
<feature type="transmembrane region" description="Helical" evidence="7">
    <location>
        <begin position="516"/>
        <end position="535"/>
    </location>
</feature>
<feature type="non-terminal residue" evidence="9">
    <location>
        <position position="1"/>
    </location>
</feature>
<dbReference type="PROSITE" id="PS00216">
    <property type="entry name" value="SUGAR_TRANSPORT_1"/>
    <property type="match status" value="1"/>
</dbReference>
<evidence type="ECO:0000256" key="4">
    <source>
        <dbReference type="ARBA" id="ARBA00022989"/>
    </source>
</evidence>
<dbReference type="AlphaFoldDB" id="A0A5J9STG8"/>
<proteinExistence type="predicted"/>
<feature type="transmembrane region" description="Helical" evidence="7">
    <location>
        <begin position="292"/>
        <end position="312"/>
    </location>
</feature>
<dbReference type="SUPFAM" id="SSF103473">
    <property type="entry name" value="MFS general substrate transporter"/>
    <property type="match status" value="2"/>
</dbReference>
<dbReference type="GO" id="GO:0016020">
    <property type="term" value="C:membrane"/>
    <property type="evidence" value="ECO:0007669"/>
    <property type="project" value="UniProtKB-SubCell"/>
</dbReference>
<keyword evidence="2" id="KW-0813">Transport</keyword>
<keyword evidence="3 7" id="KW-0812">Transmembrane</keyword>
<feature type="transmembrane region" description="Helical" evidence="7">
    <location>
        <begin position="793"/>
        <end position="810"/>
    </location>
</feature>
<feature type="transmembrane region" description="Helical" evidence="7">
    <location>
        <begin position="907"/>
        <end position="927"/>
    </location>
</feature>
<dbReference type="PANTHER" id="PTHR23511">
    <property type="entry name" value="SYNAPTIC VESICLE GLYCOPROTEIN 2"/>
    <property type="match status" value="1"/>
</dbReference>
<feature type="region of interest" description="Disordered" evidence="6">
    <location>
        <begin position="351"/>
        <end position="389"/>
    </location>
</feature>
<dbReference type="Gene3D" id="1.20.1250.20">
    <property type="entry name" value="MFS general substrate transporter like domains"/>
    <property type="match status" value="2"/>
</dbReference>
<evidence type="ECO:0000313" key="9">
    <source>
        <dbReference type="EMBL" id="TVU02246.1"/>
    </source>
</evidence>
<feature type="transmembrane region" description="Helical" evidence="7">
    <location>
        <begin position="602"/>
        <end position="623"/>
    </location>
</feature>
<dbReference type="GO" id="GO:0022857">
    <property type="term" value="F:transmembrane transporter activity"/>
    <property type="evidence" value="ECO:0007669"/>
    <property type="project" value="InterPro"/>
</dbReference>
<keyword evidence="4 7" id="KW-1133">Transmembrane helix</keyword>
<keyword evidence="5 7" id="KW-0472">Membrane</keyword>
<evidence type="ECO:0000256" key="2">
    <source>
        <dbReference type="ARBA" id="ARBA00022448"/>
    </source>
</evidence>
<comment type="caution">
    <text evidence="9">The sequence shown here is derived from an EMBL/GenBank/DDBJ whole genome shotgun (WGS) entry which is preliminary data.</text>
</comment>
<dbReference type="PROSITE" id="PS50850">
    <property type="entry name" value="MFS"/>
    <property type="match status" value="1"/>
</dbReference>
<feature type="transmembrane region" description="Helical" evidence="7">
    <location>
        <begin position="544"/>
        <end position="563"/>
    </location>
</feature>
<dbReference type="OrthoDB" id="4139357at2759"/>
<feature type="transmembrane region" description="Helical" evidence="7">
    <location>
        <begin position="128"/>
        <end position="147"/>
    </location>
</feature>
<dbReference type="InterPro" id="IPR005829">
    <property type="entry name" value="Sugar_transporter_CS"/>
</dbReference>
<evidence type="ECO:0000259" key="8">
    <source>
        <dbReference type="PROSITE" id="PS50850"/>
    </source>
</evidence>
<feature type="compositionally biased region" description="Polar residues" evidence="6">
    <location>
        <begin position="407"/>
        <end position="425"/>
    </location>
</feature>
<evidence type="ECO:0000256" key="5">
    <source>
        <dbReference type="ARBA" id="ARBA00023136"/>
    </source>
</evidence>
<feature type="region of interest" description="Disordered" evidence="6">
    <location>
        <begin position="405"/>
        <end position="427"/>
    </location>
</feature>
<feature type="transmembrane region" description="Helical" evidence="7">
    <location>
        <begin position="569"/>
        <end position="590"/>
    </location>
</feature>
<evidence type="ECO:0000256" key="3">
    <source>
        <dbReference type="ARBA" id="ARBA00022692"/>
    </source>
</evidence>
<feature type="transmembrane region" description="Helical" evidence="7">
    <location>
        <begin position="476"/>
        <end position="496"/>
    </location>
</feature>
<gene>
    <name evidence="9" type="ORF">EJB05_52271</name>
</gene>
<reference evidence="9 10" key="1">
    <citation type="journal article" date="2019" name="Sci. Rep.">
        <title>A high-quality genome of Eragrostis curvula grass provides insights into Poaceae evolution and supports new strategies to enhance forage quality.</title>
        <authorList>
            <person name="Carballo J."/>
            <person name="Santos B.A.C.M."/>
            <person name="Zappacosta D."/>
            <person name="Garbus I."/>
            <person name="Selva J.P."/>
            <person name="Gallo C.A."/>
            <person name="Diaz A."/>
            <person name="Albertini E."/>
            <person name="Caccamo M."/>
            <person name="Echenique V."/>
        </authorList>
    </citation>
    <scope>NUCLEOTIDE SEQUENCE [LARGE SCALE GENOMIC DNA]</scope>
    <source>
        <strain evidence="10">cv. Victoria</strain>
        <tissue evidence="9">Leaf</tissue>
    </source>
</reference>
<organism evidence="9 10">
    <name type="scientific">Eragrostis curvula</name>
    <name type="common">weeping love grass</name>
    <dbReference type="NCBI Taxonomy" id="38414"/>
    <lineage>
        <taxon>Eukaryota</taxon>
        <taxon>Viridiplantae</taxon>
        <taxon>Streptophyta</taxon>
        <taxon>Embryophyta</taxon>
        <taxon>Tracheophyta</taxon>
        <taxon>Spermatophyta</taxon>
        <taxon>Magnoliopsida</taxon>
        <taxon>Liliopsida</taxon>
        <taxon>Poales</taxon>
        <taxon>Poaceae</taxon>
        <taxon>PACMAD clade</taxon>
        <taxon>Chloridoideae</taxon>
        <taxon>Eragrostideae</taxon>
        <taxon>Eragrostidinae</taxon>
        <taxon>Eragrostis</taxon>
    </lineage>
</organism>
<evidence type="ECO:0000256" key="1">
    <source>
        <dbReference type="ARBA" id="ARBA00004141"/>
    </source>
</evidence>
<feature type="transmembrane region" description="Helical" evidence="7">
    <location>
        <begin position="629"/>
        <end position="647"/>
    </location>
</feature>
<feature type="transmembrane region" description="Helical" evidence="7">
    <location>
        <begin position="202"/>
        <end position="220"/>
    </location>
</feature>
<dbReference type="InterPro" id="IPR036259">
    <property type="entry name" value="MFS_trans_sf"/>
</dbReference>
<feature type="transmembrane region" description="Helical" evidence="7">
    <location>
        <begin position="260"/>
        <end position="280"/>
    </location>
</feature>
<dbReference type="Pfam" id="PF00083">
    <property type="entry name" value="Sugar_tr"/>
    <property type="match status" value="2"/>
</dbReference>
<dbReference type="Proteomes" id="UP000324897">
    <property type="component" value="Unassembled WGS sequence"/>
</dbReference>
<dbReference type="InterPro" id="IPR005828">
    <property type="entry name" value="MFS_sugar_transport-like"/>
</dbReference>
<evidence type="ECO:0000313" key="10">
    <source>
        <dbReference type="Proteomes" id="UP000324897"/>
    </source>
</evidence>
<feature type="transmembrane region" description="Helical" evidence="7">
    <location>
        <begin position="226"/>
        <end position="248"/>
    </location>
</feature>
<name>A0A5J9STG8_9POAL</name>
<feature type="transmembrane region" description="Helical" evidence="7">
    <location>
        <begin position="178"/>
        <end position="195"/>
    </location>
</feature>
<keyword evidence="10" id="KW-1185">Reference proteome</keyword>
<feature type="domain" description="Major facilitator superfamily (MFS) profile" evidence="8">
    <location>
        <begin position="478"/>
        <end position="930"/>
    </location>
</feature>
<accession>A0A5J9STG8</accession>
<feature type="transmembrane region" description="Helical" evidence="7">
    <location>
        <begin position="738"/>
        <end position="759"/>
    </location>
</feature>
<feature type="transmembrane region" description="Helical" evidence="7">
    <location>
        <begin position="817"/>
        <end position="835"/>
    </location>
</feature>
<feature type="transmembrane region" description="Helical" evidence="7">
    <location>
        <begin position="876"/>
        <end position="901"/>
    </location>
</feature>
<dbReference type="EMBL" id="RWGY01000346">
    <property type="protein sequence ID" value="TVU02246.1"/>
    <property type="molecule type" value="Genomic_DNA"/>
</dbReference>
<comment type="subcellular location">
    <subcellularLocation>
        <location evidence="1">Membrane</location>
        <topology evidence="1">Multi-pass membrane protein</topology>
    </subcellularLocation>
</comment>
<dbReference type="PANTHER" id="PTHR23511:SF5">
    <property type="entry name" value="MAJOR FACILITATOR-TYPE TRANSPORTER HXNZ-RELATED"/>
    <property type="match status" value="1"/>
</dbReference>
<evidence type="ECO:0000256" key="6">
    <source>
        <dbReference type="SAM" id="MobiDB-lite"/>
    </source>
</evidence>
<evidence type="ECO:0000256" key="7">
    <source>
        <dbReference type="SAM" id="Phobius"/>
    </source>
</evidence>